<dbReference type="Pfam" id="PF00196">
    <property type="entry name" value="GerE"/>
    <property type="match status" value="1"/>
</dbReference>
<organism evidence="7 8">
    <name type="scientific">Glaesserella australis</name>
    <dbReference type="NCBI Taxonomy" id="2094024"/>
    <lineage>
        <taxon>Bacteria</taxon>
        <taxon>Pseudomonadati</taxon>
        <taxon>Pseudomonadota</taxon>
        <taxon>Gammaproteobacteria</taxon>
        <taxon>Pasteurellales</taxon>
        <taxon>Pasteurellaceae</taxon>
        <taxon>Glaesserella</taxon>
    </lineage>
</organism>
<dbReference type="PANTHER" id="PTHR44688:SF16">
    <property type="entry name" value="DNA-BINDING TRANSCRIPTIONAL ACTIVATOR DEVR_DOSR"/>
    <property type="match status" value="1"/>
</dbReference>
<gene>
    <name evidence="7" type="ORF">C5N92_08395</name>
</gene>
<keyword evidence="4" id="KW-0238">DNA-binding</keyword>
<dbReference type="PRINTS" id="PR00038">
    <property type="entry name" value="HTHLUXR"/>
</dbReference>
<feature type="domain" description="HTH luxR-type" evidence="6">
    <location>
        <begin position="81"/>
        <end position="146"/>
    </location>
</feature>
<dbReference type="InterPro" id="IPR028081">
    <property type="entry name" value="Leu-bd"/>
</dbReference>
<accession>A0A328BYR6</accession>
<comment type="similarity">
    <text evidence="1">Belongs to the leucine-binding protein family.</text>
</comment>
<dbReference type="RefSeq" id="WP_111750409.1">
    <property type="nucleotide sequence ID" value="NZ_PTPX01000017.1"/>
</dbReference>
<reference evidence="8" key="1">
    <citation type="submission" date="2018-02" db="EMBL/GenBank/DDBJ databases">
        <title>Glaesserella australis sp. nov., isolated from the lungs of pigs.</title>
        <authorList>
            <person name="Turni C."/>
            <person name="Christensen H."/>
        </authorList>
    </citation>
    <scope>NUCLEOTIDE SEQUENCE [LARGE SCALE GENOMIC DNA]</scope>
    <source>
        <strain evidence="8">HS4635</strain>
    </source>
</reference>
<evidence type="ECO:0000256" key="5">
    <source>
        <dbReference type="ARBA" id="ARBA00023163"/>
    </source>
</evidence>
<dbReference type="EMBL" id="PTPX01000017">
    <property type="protein sequence ID" value="RAL18232.1"/>
    <property type="molecule type" value="Genomic_DNA"/>
</dbReference>
<name>A0A328BYR6_9PAST</name>
<keyword evidence="8" id="KW-1185">Reference proteome</keyword>
<dbReference type="InterPro" id="IPR000792">
    <property type="entry name" value="Tscrpt_reg_LuxR_C"/>
</dbReference>
<dbReference type="InterPro" id="IPR028082">
    <property type="entry name" value="Peripla_BP_I"/>
</dbReference>
<dbReference type="SMART" id="SM00421">
    <property type="entry name" value="HTH_LUXR"/>
    <property type="match status" value="1"/>
</dbReference>
<evidence type="ECO:0000256" key="4">
    <source>
        <dbReference type="ARBA" id="ARBA00023125"/>
    </source>
</evidence>
<dbReference type="CDD" id="cd06268">
    <property type="entry name" value="PBP1_ABC_transporter_LIVBP-like"/>
    <property type="match status" value="1"/>
</dbReference>
<dbReference type="InterPro" id="IPR016032">
    <property type="entry name" value="Sig_transdc_resp-reg_C-effctor"/>
</dbReference>
<dbReference type="PROSITE" id="PS00622">
    <property type="entry name" value="HTH_LUXR_1"/>
    <property type="match status" value="1"/>
</dbReference>
<dbReference type="AlphaFoldDB" id="A0A328BYR6"/>
<dbReference type="SUPFAM" id="SSF46894">
    <property type="entry name" value="C-terminal effector domain of the bipartite response regulators"/>
    <property type="match status" value="1"/>
</dbReference>
<dbReference type="Pfam" id="PF13458">
    <property type="entry name" value="Peripla_BP_6"/>
    <property type="match status" value="1"/>
</dbReference>
<evidence type="ECO:0000256" key="3">
    <source>
        <dbReference type="ARBA" id="ARBA00023015"/>
    </source>
</evidence>
<dbReference type="CDD" id="cd06170">
    <property type="entry name" value="LuxR_C_like"/>
    <property type="match status" value="1"/>
</dbReference>
<dbReference type="GO" id="GO:0006355">
    <property type="term" value="P:regulation of DNA-templated transcription"/>
    <property type="evidence" value="ECO:0007669"/>
    <property type="project" value="InterPro"/>
</dbReference>
<evidence type="ECO:0000259" key="6">
    <source>
        <dbReference type="PROSITE" id="PS50043"/>
    </source>
</evidence>
<dbReference type="Gene3D" id="1.10.10.10">
    <property type="entry name" value="Winged helix-like DNA-binding domain superfamily/Winged helix DNA-binding domain"/>
    <property type="match status" value="1"/>
</dbReference>
<dbReference type="GO" id="GO:0003677">
    <property type="term" value="F:DNA binding"/>
    <property type="evidence" value="ECO:0007669"/>
    <property type="project" value="UniProtKB-KW"/>
</dbReference>
<keyword evidence="2" id="KW-0732">Signal</keyword>
<protein>
    <submittedName>
        <fullName evidence="7">Amino acid ABC transporter</fullName>
    </submittedName>
</protein>
<sequence length="577" mass="65540">MNKRTDWSCLVDNKGNIFEWEDKRGAEYFAGLPQVVKYAHALLISKRDFLSFFYRHPQKTTWLEISFLRYKRTFNLVHAKEVTLPFEFSNRELEILTLVSAGLTNKEISAQLYISERTIEKHIEHLFKKTGIDSRTVLAVFAISKNLYCLPTPGNLESSVLATYKIEQIAKDLQAGSSKPVFAIKRSKSHPITIGVPYVAEGLGKIDAQELVNGSQLAVEIINQQGGINGRQLKLETTGFCIDDKKSILSAYQQLVEKEVDAISASYACYSPDIHEYVAQQQIPYLHFASHSYSNKIAQNLPIEQIDNIFQSCANDVNYGLGVLRFLQVYQQNYSQLIAQKQLLVITVKWKKVYIGIESLIISLKQLNWTVDIIELDQVENTFEYAIKQVHNLQPSMIVLASYFAEDIVDFYQAFIQAPINALIYSIYAPSAFLPEQQICEGVIWASTTGLTNNFVGQQFRKHYQTLFDRQPTYSQASAAYDQVQLLANVWRECVSSRSFKEVNQGIRSIVYNGVNGMYYLGNQQQIGLTYPDSSKDLSISQPHLAYQVQSGKSVVVFPDLFAESSFKIPAWFNLKA</sequence>
<keyword evidence="5" id="KW-0804">Transcription</keyword>
<evidence type="ECO:0000313" key="8">
    <source>
        <dbReference type="Proteomes" id="UP000248689"/>
    </source>
</evidence>
<proteinExistence type="inferred from homology"/>
<evidence type="ECO:0000256" key="2">
    <source>
        <dbReference type="ARBA" id="ARBA00022729"/>
    </source>
</evidence>
<comment type="caution">
    <text evidence="7">The sequence shown here is derived from an EMBL/GenBank/DDBJ whole genome shotgun (WGS) entry which is preliminary data.</text>
</comment>
<dbReference type="InterPro" id="IPR036388">
    <property type="entry name" value="WH-like_DNA-bd_sf"/>
</dbReference>
<dbReference type="OrthoDB" id="9147078at2"/>
<dbReference type="Gene3D" id="3.40.50.2300">
    <property type="match status" value="2"/>
</dbReference>
<dbReference type="Proteomes" id="UP000248689">
    <property type="component" value="Unassembled WGS sequence"/>
</dbReference>
<dbReference type="PANTHER" id="PTHR44688">
    <property type="entry name" value="DNA-BINDING TRANSCRIPTIONAL ACTIVATOR DEVR_DOSR"/>
    <property type="match status" value="1"/>
</dbReference>
<dbReference type="PROSITE" id="PS50043">
    <property type="entry name" value="HTH_LUXR_2"/>
    <property type="match status" value="1"/>
</dbReference>
<evidence type="ECO:0000256" key="1">
    <source>
        <dbReference type="ARBA" id="ARBA00010062"/>
    </source>
</evidence>
<evidence type="ECO:0000313" key="7">
    <source>
        <dbReference type="EMBL" id="RAL18232.1"/>
    </source>
</evidence>
<dbReference type="SUPFAM" id="SSF53822">
    <property type="entry name" value="Periplasmic binding protein-like I"/>
    <property type="match status" value="1"/>
</dbReference>
<keyword evidence="3" id="KW-0805">Transcription regulation</keyword>